<evidence type="ECO:0000313" key="2">
    <source>
        <dbReference type="Proteomes" id="UP000037069"/>
    </source>
</evidence>
<gene>
    <name evidence="1" type="ORF">FF38_06014</name>
</gene>
<dbReference type="OrthoDB" id="8060365at2759"/>
<name>A0A0L0CAH7_LUCCU</name>
<accession>A0A0L0CAH7</accession>
<dbReference type="AlphaFoldDB" id="A0A0L0CAH7"/>
<proteinExistence type="predicted"/>
<keyword evidence="2" id="KW-1185">Reference proteome</keyword>
<evidence type="ECO:0000313" key="1">
    <source>
        <dbReference type="EMBL" id="KNC28444.1"/>
    </source>
</evidence>
<dbReference type="Proteomes" id="UP000037069">
    <property type="component" value="Unassembled WGS sequence"/>
</dbReference>
<reference evidence="1 2" key="1">
    <citation type="journal article" date="2015" name="Nat. Commun.">
        <title>Lucilia cuprina genome unlocks parasitic fly biology to underpin future interventions.</title>
        <authorList>
            <person name="Anstead C.A."/>
            <person name="Korhonen P.K."/>
            <person name="Young N.D."/>
            <person name="Hall R.S."/>
            <person name="Jex A.R."/>
            <person name="Murali S.C."/>
            <person name="Hughes D.S."/>
            <person name="Lee S.F."/>
            <person name="Perry T."/>
            <person name="Stroehlein A.J."/>
            <person name="Ansell B.R."/>
            <person name="Breugelmans B."/>
            <person name="Hofmann A."/>
            <person name="Qu J."/>
            <person name="Dugan S."/>
            <person name="Lee S.L."/>
            <person name="Chao H."/>
            <person name="Dinh H."/>
            <person name="Han Y."/>
            <person name="Doddapaneni H.V."/>
            <person name="Worley K.C."/>
            <person name="Muzny D.M."/>
            <person name="Ioannidis P."/>
            <person name="Waterhouse R.M."/>
            <person name="Zdobnov E.M."/>
            <person name="James P.J."/>
            <person name="Bagnall N.H."/>
            <person name="Kotze A.C."/>
            <person name="Gibbs R.A."/>
            <person name="Richards S."/>
            <person name="Batterham P."/>
            <person name="Gasser R.B."/>
        </authorList>
    </citation>
    <scope>NUCLEOTIDE SEQUENCE [LARGE SCALE GENOMIC DNA]</scope>
    <source>
        <strain evidence="1 2">LS</strain>
        <tissue evidence="1">Full body</tissue>
    </source>
</reference>
<organism evidence="1 2">
    <name type="scientific">Lucilia cuprina</name>
    <name type="common">Green bottle fly</name>
    <name type="synonym">Australian sheep blowfly</name>
    <dbReference type="NCBI Taxonomy" id="7375"/>
    <lineage>
        <taxon>Eukaryota</taxon>
        <taxon>Metazoa</taxon>
        <taxon>Ecdysozoa</taxon>
        <taxon>Arthropoda</taxon>
        <taxon>Hexapoda</taxon>
        <taxon>Insecta</taxon>
        <taxon>Pterygota</taxon>
        <taxon>Neoptera</taxon>
        <taxon>Endopterygota</taxon>
        <taxon>Diptera</taxon>
        <taxon>Brachycera</taxon>
        <taxon>Muscomorpha</taxon>
        <taxon>Oestroidea</taxon>
        <taxon>Calliphoridae</taxon>
        <taxon>Luciliinae</taxon>
        <taxon>Lucilia</taxon>
    </lineage>
</organism>
<sequence length="269" mass="30658">MSQQKPTFQRKAASRFISDNNEINLIQLSPHRVSSHLEKRSPFTMSDNEDSKTNFIGDTILAPERNRAYVVTKTGEKHLLDLENNALPKTSSNPFTLHTPRFSTPTMETISEKSSSHLSHSDKMNKSSSKLIKKLKPLKRQKHRLLFTPRNLETTSSTQLLAADSDVNKKSMSVAKSWANTSIETQTENFPCLGHCSYIPRHFGAPTGSINYIPMEGPKKRLNESQQKFYSTMANAQPPFKPLEIYTKYNPNLRKYSGWCTKYLNVFNI</sequence>
<comment type="caution">
    <text evidence="1">The sequence shown here is derived from an EMBL/GenBank/DDBJ whole genome shotgun (WGS) entry which is preliminary data.</text>
</comment>
<protein>
    <submittedName>
        <fullName evidence="1">Uncharacterized protein</fullName>
    </submittedName>
</protein>
<dbReference type="EMBL" id="JRES01000772">
    <property type="protein sequence ID" value="KNC28444.1"/>
    <property type="molecule type" value="Genomic_DNA"/>
</dbReference>